<dbReference type="Proteomes" id="UP001595767">
    <property type="component" value="Unassembled WGS sequence"/>
</dbReference>
<evidence type="ECO:0000313" key="1">
    <source>
        <dbReference type="EMBL" id="MFC4128860.1"/>
    </source>
</evidence>
<evidence type="ECO:0008006" key="3">
    <source>
        <dbReference type="Google" id="ProtNLM"/>
    </source>
</evidence>
<proteinExistence type="predicted"/>
<reference evidence="2" key="1">
    <citation type="journal article" date="2019" name="Int. J. Syst. Evol. Microbiol.">
        <title>The Global Catalogue of Microorganisms (GCM) 10K type strain sequencing project: providing services to taxonomists for standard genome sequencing and annotation.</title>
        <authorList>
            <consortium name="The Broad Institute Genomics Platform"/>
            <consortium name="The Broad Institute Genome Sequencing Center for Infectious Disease"/>
            <person name="Wu L."/>
            <person name="Ma J."/>
        </authorList>
    </citation>
    <scope>NUCLEOTIDE SEQUENCE [LARGE SCALE GENOMIC DNA]</scope>
    <source>
        <strain evidence="2">CGMCC 4.7204</strain>
    </source>
</reference>
<evidence type="ECO:0000313" key="2">
    <source>
        <dbReference type="Proteomes" id="UP001595767"/>
    </source>
</evidence>
<name>A0ABV8LDT0_9NOCA</name>
<sequence>MITRHDERGETLYGDAPLIDHDGYVVEVIAEPGDAHMHLRVATNATGPGPKIRADLTTPQVRELRDRCDAYLNDHQEKP</sequence>
<accession>A0ABV8LDT0</accession>
<gene>
    <name evidence="1" type="ORF">ACFOW8_28395</name>
</gene>
<dbReference type="EMBL" id="JBHSBA010000016">
    <property type="protein sequence ID" value="MFC4128860.1"/>
    <property type="molecule type" value="Genomic_DNA"/>
</dbReference>
<protein>
    <recommendedName>
        <fullName evidence="3">DUF1990 domain-containing protein</fullName>
    </recommendedName>
</protein>
<comment type="caution">
    <text evidence="1">The sequence shown here is derived from an EMBL/GenBank/DDBJ whole genome shotgun (WGS) entry which is preliminary data.</text>
</comment>
<dbReference type="RefSeq" id="WP_378554728.1">
    <property type="nucleotide sequence ID" value="NZ_JBHSBA010000016.1"/>
</dbReference>
<organism evidence="1 2">
    <name type="scientific">Nocardia rhizosphaerae</name>
    <dbReference type="NCBI Taxonomy" id="1691571"/>
    <lineage>
        <taxon>Bacteria</taxon>
        <taxon>Bacillati</taxon>
        <taxon>Actinomycetota</taxon>
        <taxon>Actinomycetes</taxon>
        <taxon>Mycobacteriales</taxon>
        <taxon>Nocardiaceae</taxon>
        <taxon>Nocardia</taxon>
    </lineage>
</organism>
<keyword evidence="2" id="KW-1185">Reference proteome</keyword>